<dbReference type="InterPro" id="IPR017927">
    <property type="entry name" value="FAD-bd_FR_type"/>
</dbReference>
<dbReference type="PANTHER" id="PTHR30157">
    <property type="entry name" value="FERRIC REDUCTASE, NADPH-DEPENDENT"/>
    <property type="match status" value="1"/>
</dbReference>
<dbReference type="GO" id="GO:0016491">
    <property type="term" value="F:oxidoreductase activity"/>
    <property type="evidence" value="ECO:0007669"/>
    <property type="project" value="InterPro"/>
</dbReference>
<feature type="domain" description="FAD-binding FR-type" evidence="1">
    <location>
        <begin position="15"/>
        <end position="123"/>
    </location>
</feature>
<evidence type="ECO:0000313" key="2">
    <source>
        <dbReference type="EMBL" id="RRC95162.1"/>
    </source>
</evidence>
<dbReference type="InterPro" id="IPR013113">
    <property type="entry name" value="SIP_FAD-bd"/>
</dbReference>
<dbReference type="Pfam" id="PF08021">
    <property type="entry name" value="FAD_binding_9"/>
    <property type="match status" value="1"/>
</dbReference>
<protein>
    <submittedName>
        <fullName evidence="2">Siderophore-interacting protein</fullName>
    </submittedName>
</protein>
<dbReference type="Pfam" id="PF04954">
    <property type="entry name" value="SIP"/>
    <property type="match status" value="1"/>
</dbReference>
<dbReference type="Gene3D" id="3.40.50.80">
    <property type="entry name" value="Nucleotide-binding domain of ferredoxin-NADP reductase (FNR) module"/>
    <property type="match status" value="1"/>
</dbReference>
<dbReference type="PANTHER" id="PTHR30157:SF0">
    <property type="entry name" value="NADPH-DEPENDENT FERRIC-CHELATE REDUCTASE"/>
    <property type="match status" value="1"/>
</dbReference>
<accession>A0A3P1SFQ2</accession>
<dbReference type="CDD" id="cd06193">
    <property type="entry name" value="siderophore_interacting"/>
    <property type="match status" value="1"/>
</dbReference>
<dbReference type="Proteomes" id="UP000280444">
    <property type="component" value="Unassembled WGS sequence"/>
</dbReference>
<evidence type="ECO:0000259" key="1">
    <source>
        <dbReference type="PROSITE" id="PS51384"/>
    </source>
</evidence>
<comment type="caution">
    <text evidence="2">The sequence shown here is derived from an EMBL/GenBank/DDBJ whole genome shotgun (WGS) entry which is preliminary data.</text>
</comment>
<dbReference type="OrthoDB" id="3291337at2"/>
<name>A0A3P1SFQ2_9ACTO</name>
<dbReference type="InterPro" id="IPR039374">
    <property type="entry name" value="SIP_fam"/>
</dbReference>
<gene>
    <name evidence="2" type="ORF">EII11_07110</name>
</gene>
<dbReference type="InterPro" id="IPR017938">
    <property type="entry name" value="Riboflavin_synthase-like_b-brl"/>
</dbReference>
<sequence length="245" mass="27471">MMPQWQRGIMRALRIPSHKVTVCGVEDVTSHYRRVTFSAPELMASTSFFPTHWLRLWVEDAARGGTLVQRGYTFTEVNVDAGTFALELVMHDTEGPAMDWARKVAVGDICEVSLTPKEVKLPPHVTRLVLAGDLTALPAINSWLLALPDSMTIDVFLEDEHSDIHLLPQVHHPGTQWHWLTPGGPRGQALSQAVSKVEGGTDLFLWAAGEKGLIKRIREVAREDLGLAKTQYYSQFYWIEGKRFG</sequence>
<dbReference type="InterPro" id="IPR007037">
    <property type="entry name" value="SIP_rossman_dom"/>
</dbReference>
<evidence type="ECO:0000313" key="3">
    <source>
        <dbReference type="Proteomes" id="UP000280444"/>
    </source>
</evidence>
<keyword evidence="3" id="KW-1185">Reference proteome</keyword>
<dbReference type="PROSITE" id="PS51384">
    <property type="entry name" value="FAD_FR"/>
    <property type="match status" value="1"/>
</dbReference>
<dbReference type="SUPFAM" id="SSF63380">
    <property type="entry name" value="Riboflavin synthase domain-like"/>
    <property type="match status" value="1"/>
</dbReference>
<dbReference type="AlphaFoldDB" id="A0A3P1SFQ2"/>
<organism evidence="2 3">
    <name type="scientific">Schaalia canis</name>
    <dbReference type="NCBI Taxonomy" id="100469"/>
    <lineage>
        <taxon>Bacteria</taxon>
        <taxon>Bacillati</taxon>
        <taxon>Actinomycetota</taxon>
        <taxon>Actinomycetes</taxon>
        <taxon>Actinomycetales</taxon>
        <taxon>Actinomycetaceae</taxon>
        <taxon>Schaalia</taxon>
    </lineage>
</organism>
<reference evidence="2 3" key="1">
    <citation type="submission" date="2018-11" db="EMBL/GenBank/DDBJ databases">
        <title>Genomes From Bacteria Associated with the Canine Oral Cavity: a Test Case for Automated Genome-Based Taxonomic Assignment.</title>
        <authorList>
            <person name="Coil D.A."/>
            <person name="Jospin G."/>
            <person name="Darling A.E."/>
            <person name="Wallis C."/>
            <person name="Davis I.J."/>
            <person name="Harris S."/>
            <person name="Eisen J.A."/>
            <person name="Holcombe L.J."/>
            <person name="O'Flynn C."/>
        </authorList>
    </citation>
    <scope>NUCLEOTIDE SEQUENCE [LARGE SCALE GENOMIC DNA]</scope>
    <source>
        <strain evidence="2 3">OH770</strain>
    </source>
</reference>
<dbReference type="InterPro" id="IPR039261">
    <property type="entry name" value="FNR_nucleotide-bd"/>
</dbReference>
<dbReference type="EMBL" id="RQZF01000006">
    <property type="protein sequence ID" value="RRC95162.1"/>
    <property type="molecule type" value="Genomic_DNA"/>
</dbReference>
<proteinExistence type="predicted"/>
<dbReference type="Gene3D" id="2.40.30.10">
    <property type="entry name" value="Translation factors"/>
    <property type="match status" value="1"/>
</dbReference>